<dbReference type="RefSeq" id="WP_184101683.1">
    <property type="nucleotide sequence ID" value="NZ_JACHHN010000005.1"/>
</dbReference>
<dbReference type="EC" id="2.7.1.45" evidence="11"/>
<keyword evidence="6" id="KW-0119">Carbohydrate metabolism</keyword>
<evidence type="ECO:0000256" key="7">
    <source>
        <dbReference type="ARBA" id="ARBA00043951"/>
    </source>
</evidence>
<dbReference type="InterPro" id="IPR029056">
    <property type="entry name" value="Ribokinase-like"/>
</dbReference>
<keyword evidence="2 16" id="KW-0808">Transferase</keyword>
<evidence type="ECO:0000256" key="5">
    <source>
        <dbReference type="ARBA" id="ARBA00022840"/>
    </source>
</evidence>
<evidence type="ECO:0000256" key="6">
    <source>
        <dbReference type="ARBA" id="ARBA00023277"/>
    </source>
</evidence>
<comment type="catalytic activity">
    <reaction evidence="9">
        <text>2-dehydro-3-deoxy-D-gluconate + ATP = 2-dehydro-3-deoxy-6-phospho-D-gluconate + ADP + H(+)</text>
        <dbReference type="Rhea" id="RHEA:14797"/>
        <dbReference type="ChEBI" id="CHEBI:15378"/>
        <dbReference type="ChEBI" id="CHEBI:30616"/>
        <dbReference type="ChEBI" id="CHEBI:57569"/>
        <dbReference type="ChEBI" id="CHEBI:57990"/>
        <dbReference type="ChEBI" id="CHEBI:456216"/>
        <dbReference type="EC" id="2.7.1.45"/>
    </reaction>
</comment>
<name>A0A840RHM3_9NEIS</name>
<dbReference type="PANTHER" id="PTHR43085:SF15">
    <property type="entry name" value="2-DEHYDRO-3-DEOXYGLUCONOKINASE"/>
    <property type="match status" value="1"/>
</dbReference>
<feature type="domain" description="Carbohydrate kinase PfkB" evidence="15">
    <location>
        <begin position="6"/>
        <end position="305"/>
    </location>
</feature>
<organism evidence="16 17">
    <name type="scientific">Silvimonas terrae</name>
    <dbReference type="NCBI Taxonomy" id="300266"/>
    <lineage>
        <taxon>Bacteria</taxon>
        <taxon>Pseudomonadati</taxon>
        <taxon>Pseudomonadota</taxon>
        <taxon>Betaproteobacteria</taxon>
        <taxon>Neisseriales</taxon>
        <taxon>Chitinibacteraceae</taxon>
        <taxon>Silvimonas</taxon>
    </lineage>
</organism>
<dbReference type="InterPro" id="IPR050306">
    <property type="entry name" value="PfkB_Carbo_kinase"/>
</dbReference>
<reference evidence="16 17" key="1">
    <citation type="submission" date="2020-08" db="EMBL/GenBank/DDBJ databases">
        <title>Genomic Encyclopedia of Type Strains, Phase IV (KMG-IV): sequencing the most valuable type-strain genomes for metagenomic binning, comparative biology and taxonomic classification.</title>
        <authorList>
            <person name="Goeker M."/>
        </authorList>
    </citation>
    <scope>NUCLEOTIDE SEQUENCE [LARGE SCALE GENOMIC DNA]</scope>
    <source>
        <strain evidence="16 17">DSM 18233</strain>
    </source>
</reference>
<evidence type="ECO:0000256" key="1">
    <source>
        <dbReference type="ARBA" id="ARBA00010688"/>
    </source>
</evidence>
<evidence type="ECO:0000256" key="9">
    <source>
        <dbReference type="ARBA" id="ARBA00050729"/>
    </source>
</evidence>
<dbReference type="PROSITE" id="PS00584">
    <property type="entry name" value="PFKB_KINASES_2"/>
    <property type="match status" value="1"/>
</dbReference>
<dbReference type="GO" id="GO:0006974">
    <property type="term" value="P:DNA damage response"/>
    <property type="evidence" value="ECO:0007669"/>
    <property type="project" value="TreeGrafter"/>
</dbReference>
<evidence type="ECO:0000256" key="10">
    <source>
        <dbReference type="ARBA" id="ARBA00054997"/>
    </source>
</evidence>
<dbReference type="PANTHER" id="PTHR43085">
    <property type="entry name" value="HEXOKINASE FAMILY MEMBER"/>
    <property type="match status" value="1"/>
</dbReference>
<keyword evidence="17" id="KW-1185">Reference proteome</keyword>
<dbReference type="SUPFAM" id="SSF53613">
    <property type="entry name" value="Ribokinase-like"/>
    <property type="match status" value="1"/>
</dbReference>
<evidence type="ECO:0000256" key="2">
    <source>
        <dbReference type="ARBA" id="ARBA00022679"/>
    </source>
</evidence>
<protein>
    <recommendedName>
        <fullName evidence="12">2-dehydro-3-deoxygluconokinase</fullName>
        <ecNumber evidence="11">2.7.1.45</ecNumber>
    </recommendedName>
    <alternativeName>
        <fullName evidence="13">2-keto-3-deoxygluconokinase</fullName>
    </alternativeName>
    <alternativeName>
        <fullName evidence="14">3-deoxy-2-oxo-D-gluconate kinase</fullName>
    </alternativeName>
    <alternativeName>
        <fullName evidence="8">KDG kinase</fullName>
    </alternativeName>
</protein>
<evidence type="ECO:0000313" key="16">
    <source>
        <dbReference type="EMBL" id="MBB5192074.1"/>
    </source>
</evidence>
<dbReference type="GO" id="GO:0008673">
    <property type="term" value="F:2-dehydro-3-deoxygluconokinase activity"/>
    <property type="evidence" value="ECO:0007669"/>
    <property type="project" value="UniProtKB-EC"/>
</dbReference>
<evidence type="ECO:0000256" key="8">
    <source>
        <dbReference type="ARBA" id="ARBA00044254"/>
    </source>
</evidence>
<dbReference type="AlphaFoldDB" id="A0A840RHM3"/>
<evidence type="ECO:0000259" key="15">
    <source>
        <dbReference type="Pfam" id="PF00294"/>
    </source>
</evidence>
<evidence type="ECO:0000256" key="11">
    <source>
        <dbReference type="ARBA" id="ARBA00066369"/>
    </source>
</evidence>
<evidence type="ECO:0000256" key="13">
    <source>
        <dbReference type="ARBA" id="ARBA00075711"/>
    </source>
</evidence>
<comment type="similarity">
    <text evidence="1">Belongs to the carbohydrate kinase PfkB family.</text>
</comment>
<dbReference type="GO" id="GO:0005524">
    <property type="term" value="F:ATP binding"/>
    <property type="evidence" value="ECO:0007669"/>
    <property type="project" value="UniProtKB-KW"/>
</dbReference>
<dbReference type="Gene3D" id="3.40.1190.20">
    <property type="match status" value="1"/>
</dbReference>
<keyword evidence="4 16" id="KW-0418">Kinase</keyword>
<dbReference type="InterPro" id="IPR002173">
    <property type="entry name" value="Carboh/pur_kinase_PfkB_CS"/>
</dbReference>
<dbReference type="Pfam" id="PF00294">
    <property type="entry name" value="PfkB"/>
    <property type="match status" value="1"/>
</dbReference>
<proteinExistence type="inferred from homology"/>
<comment type="function">
    <text evidence="10">Catalyzes the phosphorylation of 2-keto-3-deoxygluconate (KDG) to produce 2-keto-3-deoxy-6-phosphogluconate (KDPG).</text>
</comment>
<evidence type="ECO:0000256" key="3">
    <source>
        <dbReference type="ARBA" id="ARBA00022741"/>
    </source>
</evidence>
<dbReference type="Proteomes" id="UP000543030">
    <property type="component" value="Unassembled WGS sequence"/>
</dbReference>
<accession>A0A840RHM3</accession>
<keyword evidence="3" id="KW-0547">Nucleotide-binding</keyword>
<dbReference type="CDD" id="cd01166">
    <property type="entry name" value="KdgK"/>
    <property type="match status" value="1"/>
</dbReference>
<evidence type="ECO:0000256" key="4">
    <source>
        <dbReference type="ARBA" id="ARBA00022777"/>
    </source>
</evidence>
<comment type="pathway">
    <text evidence="7">Carbohydrate acid metabolism; 2-dehydro-3-deoxy-D-gluconate degradation; D-glyceraldehyde 3-phosphate and pyruvate from 2-dehydro-3-deoxy-D-gluconate: step 1/2.</text>
</comment>
<evidence type="ECO:0000256" key="12">
    <source>
        <dbReference type="ARBA" id="ARBA00067931"/>
    </source>
</evidence>
<gene>
    <name evidence="16" type="ORF">HNQ50_002811</name>
</gene>
<dbReference type="InterPro" id="IPR011611">
    <property type="entry name" value="PfkB_dom"/>
</dbReference>
<evidence type="ECO:0000256" key="14">
    <source>
        <dbReference type="ARBA" id="ARBA00080545"/>
    </source>
</evidence>
<dbReference type="EMBL" id="JACHHN010000005">
    <property type="protein sequence ID" value="MBB5192074.1"/>
    <property type="molecule type" value="Genomic_DNA"/>
</dbReference>
<evidence type="ECO:0000313" key="17">
    <source>
        <dbReference type="Proteomes" id="UP000543030"/>
    </source>
</evidence>
<keyword evidence="5" id="KW-0067">ATP-binding</keyword>
<dbReference type="GO" id="GO:0005829">
    <property type="term" value="C:cytosol"/>
    <property type="evidence" value="ECO:0007669"/>
    <property type="project" value="TreeGrafter"/>
</dbReference>
<dbReference type="GO" id="GO:0019698">
    <property type="term" value="P:D-galacturonate catabolic process"/>
    <property type="evidence" value="ECO:0007669"/>
    <property type="project" value="TreeGrafter"/>
</dbReference>
<dbReference type="FunFam" id="3.40.1190.20:FF:000011">
    <property type="entry name" value="2-dehydro-3-deoxygluconokinase, putative"/>
    <property type="match status" value="1"/>
</dbReference>
<comment type="caution">
    <text evidence="16">The sequence shown here is derived from an EMBL/GenBank/DDBJ whole genome shotgun (WGS) entry which is preliminary data.</text>
</comment>
<sequence>MSSPQRVALIGECMIELQEDGAGLLRRTFGGDTLNTAVYLSRLLHDKAVDINYVTALGDDPHSEAMLAAWQAEGIKTGLVQQLQGRVPGLYMIQVDPSGERHFSYWRDTSAAKAYFDAQVTPLEAALSDIDVLYFSGISLAILPEAGRERLLQAASTLRAAGGKVIFDNNYRPRLWRDAAEARQWYARAYASCDIALITLDDDIAMAAGVVTTEQALATALALPVPEVVVKQGGNDTVVRLAGQPPQSIQPTRVEKVVDTTAAGDSFGAGYVAARLTGHTPAEAAATGNTLAGTVIQHRGAIIATQAMPNIKL</sequence>
<dbReference type="GO" id="GO:0042840">
    <property type="term" value="P:D-glucuronate catabolic process"/>
    <property type="evidence" value="ECO:0007669"/>
    <property type="project" value="TreeGrafter"/>
</dbReference>